<keyword evidence="6" id="KW-1185">Reference proteome</keyword>
<evidence type="ECO:0000313" key="5">
    <source>
        <dbReference type="EnsemblMetazoa" id="CapteP227092"/>
    </source>
</evidence>
<dbReference type="AlphaFoldDB" id="R7UBC0"/>
<dbReference type="EMBL" id="AMQN01009657">
    <property type="status" value="NOT_ANNOTATED_CDS"/>
    <property type="molecule type" value="Genomic_DNA"/>
</dbReference>
<sequence length="142" mass="15987">MSAERFGRFFREADTDGSGQLDFAELSAMLKKRGYRGTDSQLRGMFLSVDTSGDNLISLDEYLEAMGVQPPSVHGQASMRYVFRSFDVDGNGVIDKKELKAVFAEMGKHFSEDEINRMMELVDTDGSGTLDYEEFIEKVFHS</sequence>
<feature type="domain" description="EF-hand" evidence="3">
    <location>
        <begin position="1"/>
        <end position="36"/>
    </location>
</feature>
<dbReference type="FunFam" id="1.10.238.10:FF:000001">
    <property type="entry name" value="Calmodulin 1"/>
    <property type="match status" value="1"/>
</dbReference>
<dbReference type="PROSITE" id="PS00018">
    <property type="entry name" value="EF_HAND_1"/>
    <property type="match status" value="4"/>
</dbReference>
<dbReference type="OrthoDB" id="26525at2759"/>
<name>R7UBC0_CAPTE</name>
<dbReference type="EnsemblMetazoa" id="CapteT227092">
    <property type="protein sequence ID" value="CapteP227092"/>
    <property type="gene ID" value="CapteG227092"/>
</dbReference>
<dbReference type="Proteomes" id="UP000014760">
    <property type="component" value="Unassembled WGS sequence"/>
</dbReference>
<evidence type="ECO:0000313" key="6">
    <source>
        <dbReference type="Proteomes" id="UP000014760"/>
    </source>
</evidence>
<dbReference type="Pfam" id="PF13499">
    <property type="entry name" value="EF-hand_7"/>
    <property type="match status" value="2"/>
</dbReference>
<feature type="domain" description="EF-hand" evidence="3">
    <location>
        <begin position="37"/>
        <end position="72"/>
    </location>
</feature>
<dbReference type="EMBL" id="KB305899">
    <property type="protein sequence ID" value="ELU00552.1"/>
    <property type="molecule type" value="Genomic_DNA"/>
</dbReference>
<evidence type="ECO:0000256" key="1">
    <source>
        <dbReference type="ARBA" id="ARBA00022737"/>
    </source>
</evidence>
<reference evidence="6" key="1">
    <citation type="submission" date="2012-12" db="EMBL/GenBank/DDBJ databases">
        <authorList>
            <person name="Hellsten U."/>
            <person name="Grimwood J."/>
            <person name="Chapman J.A."/>
            <person name="Shapiro H."/>
            <person name="Aerts A."/>
            <person name="Otillar R.P."/>
            <person name="Terry A.Y."/>
            <person name="Boore J.L."/>
            <person name="Simakov O."/>
            <person name="Marletaz F."/>
            <person name="Cho S.-J."/>
            <person name="Edsinger-Gonzales E."/>
            <person name="Havlak P."/>
            <person name="Kuo D.-H."/>
            <person name="Larsson T."/>
            <person name="Lv J."/>
            <person name="Arendt D."/>
            <person name="Savage R."/>
            <person name="Osoegawa K."/>
            <person name="de Jong P."/>
            <person name="Lindberg D.R."/>
            <person name="Seaver E.C."/>
            <person name="Weisblat D.A."/>
            <person name="Putnam N.H."/>
            <person name="Grigoriev I.V."/>
            <person name="Rokhsar D.S."/>
        </authorList>
    </citation>
    <scope>NUCLEOTIDE SEQUENCE</scope>
    <source>
        <strain evidence="6">I ESC-2004</strain>
    </source>
</reference>
<gene>
    <name evidence="4" type="ORF">CAPTEDRAFT_227092</name>
</gene>
<proteinExistence type="predicted"/>
<evidence type="ECO:0000313" key="4">
    <source>
        <dbReference type="EMBL" id="ELU00552.1"/>
    </source>
</evidence>
<dbReference type="STRING" id="283909.R7UBC0"/>
<dbReference type="CDD" id="cd00051">
    <property type="entry name" value="EFh"/>
    <property type="match status" value="1"/>
</dbReference>
<dbReference type="InterPro" id="IPR050145">
    <property type="entry name" value="Centrin_CML-like"/>
</dbReference>
<dbReference type="GO" id="GO:0005509">
    <property type="term" value="F:calcium ion binding"/>
    <property type="evidence" value="ECO:0007669"/>
    <property type="project" value="InterPro"/>
</dbReference>
<protein>
    <recommendedName>
        <fullName evidence="3">EF-hand domain-containing protein</fullName>
    </recommendedName>
</protein>
<keyword evidence="2" id="KW-0106">Calcium</keyword>
<dbReference type="InterPro" id="IPR002048">
    <property type="entry name" value="EF_hand_dom"/>
</dbReference>
<dbReference type="InterPro" id="IPR011992">
    <property type="entry name" value="EF-hand-dom_pair"/>
</dbReference>
<accession>R7UBC0</accession>
<feature type="domain" description="EF-hand" evidence="3">
    <location>
        <begin position="74"/>
        <end position="109"/>
    </location>
</feature>
<evidence type="ECO:0000259" key="3">
    <source>
        <dbReference type="PROSITE" id="PS50222"/>
    </source>
</evidence>
<keyword evidence="1" id="KW-0677">Repeat</keyword>
<organism evidence="4">
    <name type="scientific">Capitella teleta</name>
    <name type="common">Polychaete worm</name>
    <dbReference type="NCBI Taxonomy" id="283909"/>
    <lineage>
        <taxon>Eukaryota</taxon>
        <taxon>Metazoa</taxon>
        <taxon>Spiralia</taxon>
        <taxon>Lophotrochozoa</taxon>
        <taxon>Annelida</taxon>
        <taxon>Polychaeta</taxon>
        <taxon>Sedentaria</taxon>
        <taxon>Scolecida</taxon>
        <taxon>Capitellidae</taxon>
        <taxon>Capitella</taxon>
    </lineage>
</organism>
<dbReference type="OMA" id="KCEAAWE"/>
<dbReference type="SUPFAM" id="SSF47473">
    <property type="entry name" value="EF-hand"/>
    <property type="match status" value="1"/>
</dbReference>
<reference evidence="4 6" key="2">
    <citation type="journal article" date="2013" name="Nature">
        <title>Insights into bilaterian evolution from three spiralian genomes.</title>
        <authorList>
            <person name="Simakov O."/>
            <person name="Marletaz F."/>
            <person name="Cho S.J."/>
            <person name="Edsinger-Gonzales E."/>
            <person name="Havlak P."/>
            <person name="Hellsten U."/>
            <person name="Kuo D.H."/>
            <person name="Larsson T."/>
            <person name="Lv J."/>
            <person name="Arendt D."/>
            <person name="Savage R."/>
            <person name="Osoegawa K."/>
            <person name="de Jong P."/>
            <person name="Grimwood J."/>
            <person name="Chapman J.A."/>
            <person name="Shapiro H."/>
            <person name="Aerts A."/>
            <person name="Otillar R.P."/>
            <person name="Terry A.Y."/>
            <person name="Boore J.L."/>
            <person name="Grigoriev I.V."/>
            <person name="Lindberg D.R."/>
            <person name="Seaver E.C."/>
            <person name="Weisblat D.A."/>
            <person name="Putnam N.H."/>
            <person name="Rokhsar D.S."/>
        </authorList>
    </citation>
    <scope>NUCLEOTIDE SEQUENCE</scope>
    <source>
        <strain evidence="4 6">I ESC-2004</strain>
    </source>
</reference>
<dbReference type="SMART" id="SM00054">
    <property type="entry name" value="EFh"/>
    <property type="match status" value="4"/>
</dbReference>
<dbReference type="HOGENOM" id="CLU_061288_2_1_1"/>
<feature type="domain" description="EF-hand" evidence="3">
    <location>
        <begin position="110"/>
        <end position="142"/>
    </location>
</feature>
<dbReference type="Gene3D" id="1.10.238.10">
    <property type="entry name" value="EF-hand"/>
    <property type="match status" value="2"/>
</dbReference>
<dbReference type="PANTHER" id="PTHR23050">
    <property type="entry name" value="CALCIUM BINDING PROTEIN"/>
    <property type="match status" value="1"/>
</dbReference>
<dbReference type="PROSITE" id="PS50222">
    <property type="entry name" value="EF_HAND_2"/>
    <property type="match status" value="4"/>
</dbReference>
<reference evidence="5" key="3">
    <citation type="submission" date="2015-06" db="UniProtKB">
        <authorList>
            <consortium name="EnsemblMetazoa"/>
        </authorList>
    </citation>
    <scope>IDENTIFICATION</scope>
</reference>
<dbReference type="InterPro" id="IPR018247">
    <property type="entry name" value="EF_Hand_1_Ca_BS"/>
</dbReference>
<evidence type="ECO:0000256" key="2">
    <source>
        <dbReference type="ARBA" id="ARBA00022837"/>
    </source>
</evidence>